<evidence type="ECO:0000313" key="5">
    <source>
        <dbReference type="Proteomes" id="UP000266482"/>
    </source>
</evidence>
<proteinExistence type="predicted"/>
<dbReference type="InterPro" id="IPR057727">
    <property type="entry name" value="WCX_dom"/>
</dbReference>
<dbReference type="PROSITE" id="PS51000">
    <property type="entry name" value="HTH_DEOR_2"/>
    <property type="match status" value="1"/>
</dbReference>
<name>A0A3A1V3E8_9BACL</name>
<dbReference type="Pfam" id="PF13280">
    <property type="entry name" value="WYL"/>
    <property type="match status" value="1"/>
</dbReference>
<dbReference type="SMART" id="SM00420">
    <property type="entry name" value="HTH_DEOR"/>
    <property type="match status" value="1"/>
</dbReference>
<dbReference type="PROSITE" id="PS52050">
    <property type="entry name" value="WYL"/>
    <property type="match status" value="1"/>
</dbReference>
<dbReference type="InterPro" id="IPR013196">
    <property type="entry name" value="HTH_11"/>
</dbReference>
<sequence length="322" mass="36995">MNVNKTQRLIRLMLTINDKRKFTLGELAAEFGVSKKTVWRDLQDLSELGVPVYSELGSHGGYSVLHSRMLPPIIFSEEEAISVFFASQSLLFYRSLPFSQEMSDTLNKLHTYLPEDVREKITRLKDRLLFWVPTNVAESPFLQDLLLASMDQSVIEITHESESGVSVRNILPIGIYTINGHWYCPAYCYERNGYRTFRADRILAVRRPSHEIEPVTHPYGSVQDWLFHHFSDQEGVELVVRLTRKGLLRCRTDFWLSEGITEHPEGGGILRKKMSHSQLSWAAEYFCGMGQEAVVEQPQELIEQIKARVRGLSRQYGITNDG</sequence>
<evidence type="ECO:0000256" key="1">
    <source>
        <dbReference type="ARBA" id="ARBA00023015"/>
    </source>
</evidence>
<dbReference type="PANTHER" id="PTHR34580">
    <property type="match status" value="1"/>
</dbReference>
<dbReference type="InterPro" id="IPR028349">
    <property type="entry name" value="PafC-like"/>
</dbReference>
<dbReference type="InterPro" id="IPR001034">
    <property type="entry name" value="DeoR_HTH"/>
</dbReference>
<dbReference type="InterPro" id="IPR026881">
    <property type="entry name" value="WYL_dom"/>
</dbReference>
<dbReference type="AlphaFoldDB" id="A0A3A1V3E8"/>
<dbReference type="EMBL" id="QXQA01000008">
    <property type="protein sequence ID" value="RIX52070.1"/>
    <property type="molecule type" value="Genomic_DNA"/>
</dbReference>
<evidence type="ECO:0000313" key="4">
    <source>
        <dbReference type="EMBL" id="RIX52070.1"/>
    </source>
</evidence>
<dbReference type="SUPFAM" id="SSF46785">
    <property type="entry name" value="Winged helix' DNA-binding domain"/>
    <property type="match status" value="1"/>
</dbReference>
<comment type="caution">
    <text evidence="4">The sequence shown here is derived from an EMBL/GenBank/DDBJ whole genome shotgun (WGS) entry which is preliminary data.</text>
</comment>
<dbReference type="Pfam" id="PF25583">
    <property type="entry name" value="WCX"/>
    <property type="match status" value="1"/>
</dbReference>
<dbReference type="Gene3D" id="1.10.10.10">
    <property type="entry name" value="Winged helix-like DNA-binding domain superfamily/Winged helix DNA-binding domain"/>
    <property type="match status" value="1"/>
</dbReference>
<dbReference type="InterPro" id="IPR036388">
    <property type="entry name" value="WH-like_DNA-bd_sf"/>
</dbReference>
<keyword evidence="2" id="KW-0804">Transcription</keyword>
<dbReference type="PANTHER" id="PTHR34580:SF9">
    <property type="entry name" value="SLL5097 PROTEIN"/>
    <property type="match status" value="1"/>
</dbReference>
<dbReference type="Proteomes" id="UP000266482">
    <property type="component" value="Unassembled WGS sequence"/>
</dbReference>
<keyword evidence="5" id="KW-1185">Reference proteome</keyword>
<dbReference type="GO" id="GO:0003700">
    <property type="term" value="F:DNA-binding transcription factor activity"/>
    <property type="evidence" value="ECO:0007669"/>
    <property type="project" value="InterPro"/>
</dbReference>
<reference evidence="4 5" key="1">
    <citation type="submission" date="2018-09" db="EMBL/GenBank/DDBJ databases">
        <title>Paenibacillus aracenensis nov. sp. isolated from a cave in southern Spain.</title>
        <authorList>
            <person name="Jurado V."/>
            <person name="Gutierrez-Patricio S."/>
            <person name="Gonzalez-Pimentel J.L."/>
            <person name="Miller A.Z."/>
            <person name="Laiz L."/>
            <person name="Saiz-Jimenez C."/>
        </authorList>
    </citation>
    <scope>NUCLEOTIDE SEQUENCE [LARGE SCALE GENOMIC DNA]</scope>
    <source>
        <strain evidence="4 5">DSM 22867</strain>
    </source>
</reference>
<organism evidence="4 5">
    <name type="scientific">Paenibacillus nanensis</name>
    <dbReference type="NCBI Taxonomy" id="393251"/>
    <lineage>
        <taxon>Bacteria</taxon>
        <taxon>Bacillati</taxon>
        <taxon>Bacillota</taxon>
        <taxon>Bacilli</taxon>
        <taxon>Bacillales</taxon>
        <taxon>Paenibacillaceae</taxon>
        <taxon>Paenibacillus</taxon>
    </lineage>
</organism>
<protein>
    <submittedName>
        <fullName evidence="4">YafY family transcriptional regulator</fullName>
    </submittedName>
</protein>
<dbReference type="InterPro" id="IPR036390">
    <property type="entry name" value="WH_DNA-bd_sf"/>
</dbReference>
<accession>A0A3A1V3E8</accession>
<feature type="domain" description="HTH deoR-type" evidence="3">
    <location>
        <begin position="5"/>
        <end position="64"/>
    </location>
</feature>
<dbReference type="PIRSF" id="PIRSF016838">
    <property type="entry name" value="PafC"/>
    <property type="match status" value="1"/>
</dbReference>
<dbReference type="Pfam" id="PF08279">
    <property type="entry name" value="HTH_11"/>
    <property type="match status" value="1"/>
</dbReference>
<dbReference type="InterPro" id="IPR051534">
    <property type="entry name" value="CBASS_pafABC_assoc_protein"/>
</dbReference>
<keyword evidence="1" id="KW-0805">Transcription regulation</keyword>
<evidence type="ECO:0000259" key="3">
    <source>
        <dbReference type="PROSITE" id="PS51000"/>
    </source>
</evidence>
<gene>
    <name evidence="4" type="ORF">D3P08_13915</name>
</gene>
<dbReference type="OrthoDB" id="9815009at2"/>
<evidence type="ECO:0000256" key="2">
    <source>
        <dbReference type="ARBA" id="ARBA00023163"/>
    </source>
</evidence>